<feature type="domain" description="Peptidase M48" evidence="7">
    <location>
        <begin position="62"/>
        <end position="236"/>
    </location>
</feature>
<dbReference type="SUPFAM" id="SSF48452">
    <property type="entry name" value="TPR-like"/>
    <property type="match status" value="1"/>
</dbReference>
<protein>
    <submittedName>
        <fullName evidence="8">Peptidase M48 Ste24p</fullName>
    </submittedName>
</protein>
<keyword evidence="6" id="KW-0482">Metalloprotease</keyword>
<evidence type="ECO:0000256" key="4">
    <source>
        <dbReference type="ARBA" id="ARBA00022801"/>
    </source>
</evidence>
<dbReference type="PANTHER" id="PTHR22726">
    <property type="entry name" value="METALLOENDOPEPTIDASE OMA1"/>
    <property type="match status" value="1"/>
</dbReference>
<dbReference type="InterPro" id="IPR019734">
    <property type="entry name" value="TPR_rpt"/>
</dbReference>
<dbReference type="Gene3D" id="1.25.40.10">
    <property type="entry name" value="Tetratricopeptide repeat domain"/>
    <property type="match status" value="1"/>
</dbReference>
<dbReference type="InterPro" id="IPR011990">
    <property type="entry name" value="TPR-like_helical_dom_sf"/>
</dbReference>
<evidence type="ECO:0000259" key="7">
    <source>
        <dbReference type="Pfam" id="PF01435"/>
    </source>
</evidence>
<dbReference type="EMBL" id="ATBP01000253">
    <property type="protein sequence ID" value="ETR71566.1"/>
    <property type="molecule type" value="Genomic_DNA"/>
</dbReference>
<gene>
    <name evidence="8" type="ORF">OMM_08040</name>
</gene>
<name>A0A1V1P9X7_9BACT</name>
<keyword evidence="2" id="KW-0645">Protease</keyword>
<evidence type="ECO:0000256" key="6">
    <source>
        <dbReference type="ARBA" id="ARBA00023049"/>
    </source>
</evidence>
<keyword evidence="3" id="KW-0479">Metal-binding</keyword>
<dbReference type="Gene3D" id="3.30.2010.10">
    <property type="entry name" value="Metalloproteases ('zincins'), catalytic domain"/>
    <property type="match status" value="1"/>
</dbReference>
<dbReference type="GO" id="GO:0004222">
    <property type="term" value="F:metalloendopeptidase activity"/>
    <property type="evidence" value="ECO:0007669"/>
    <property type="project" value="InterPro"/>
</dbReference>
<evidence type="ECO:0000256" key="5">
    <source>
        <dbReference type="ARBA" id="ARBA00022833"/>
    </source>
</evidence>
<evidence type="ECO:0000256" key="2">
    <source>
        <dbReference type="ARBA" id="ARBA00022670"/>
    </source>
</evidence>
<dbReference type="AlphaFoldDB" id="A0A1V1P9X7"/>
<keyword evidence="4" id="KW-0378">Hydrolase</keyword>
<comment type="caution">
    <text evidence="8">The sequence shown here is derived from an EMBL/GenBank/DDBJ whole genome shotgun (WGS) entry which is preliminary data.</text>
</comment>
<dbReference type="Pfam" id="PF01435">
    <property type="entry name" value="Peptidase_M48"/>
    <property type="match status" value="1"/>
</dbReference>
<dbReference type="CDD" id="cd07333">
    <property type="entry name" value="M48C_bepA_like"/>
    <property type="match status" value="1"/>
</dbReference>
<dbReference type="InterPro" id="IPR051156">
    <property type="entry name" value="Mito/Outer_Membr_Metalloprot"/>
</dbReference>
<keyword evidence="5" id="KW-0862">Zinc</keyword>
<comment type="cofactor">
    <cofactor evidence="1">
        <name>Zn(2+)</name>
        <dbReference type="ChEBI" id="CHEBI:29105"/>
    </cofactor>
</comment>
<evidence type="ECO:0000256" key="3">
    <source>
        <dbReference type="ARBA" id="ARBA00022723"/>
    </source>
</evidence>
<accession>A0A1V1P9X7</accession>
<dbReference type="GO" id="GO:0046872">
    <property type="term" value="F:metal ion binding"/>
    <property type="evidence" value="ECO:0007669"/>
    <property type="project" value="UniProtKB-KW"/>
</dbReference>
<dbReference type="GO" id="GO:0051603">
    <property type="term" value="P:proteolysis involved in protein catabolic process"/>
    <property type="evidence" value="ECO:0007669"/>
    <property type="project" value="TreeGrafter"/>
</dbReference>
<evidence type="ECO:0000313" key="8">
    <source>
        <dbReference type="EMBL" id="ETR71566.1"/>
    </source>
</evidence>
<dbReference type="Proteomes" id="UP000189670">
    <property type="component" value="Unassembled WGS sequence"/>
</dbReference>
<reference evidence="9" key="1">
    <citation type="submission" date="2012-11" db="EMBL/GenBank/DDBJ databases">
        <authorList>
            <person name="Lucero-Rivera Y.E."/>
            <person name="Tovar-Ramirez D."/>
        </authorList>
    </citation>
    <scope>NUCLEOTIDE SEQUENCE [LARGE SCALE GENOMIC DNA]</scope>
    <source>
        <strain evidence="9">Araruama</strain>
    </source>
</reference>
<dbReference type="SMART" id="SM00028">
    <property type="entry name" value="TPR"/>
    <property type="match status" value="4"/>
</dbReference>
<dbReference type="PANTHER" id="PTHR22726:SF1">
    <property type="entry name" value="METALLOENDOPEPTIDASE OMA1, MITOCHONDRIAL"/>
    <property type="match status" value="1"/>
</dbReference>
<evidence type="ECO:0000256" key="1">
    <source>
        <dbReference type="ARBA" id="ARBA00001947"/>
    </source>
</evidence>
<evidence type="ECO:0000313" key="9">
    <source>
        <dbReference type="Proteomes" id="UP000189670"/>
    </source>
</evidence>
<dbReference type="GO" id="GO:0016020">
    <property type="term" value="C:membrane"/>
    <property type="evidence" value="ECO:0007669"/>
    <property type="project" value="TreeGrafter"/>
</dbReference>
<proteinExistence type="predicted"/>
<organism evidence="8 9">
    <name type="scientific">Candidatus Magnetoglobus multicellularis str. Araruama</name>
    <dbReference type="NCBI Taxonomy" id="890399"/>
    <lineage>
        <taxon>Bacteria</taxon>
        <taxon>Pseudomonadati</taxon>
        <taxon>Thermodesulfobacteriota</taxon>
        <taxon>Desulfobacteria</taxon>
        <taxon>Desulfobacterales</taxon>
        <taxon>Desulfobacteraceae</taxon>
        <taxon>Candidatus Magnetoglobus</taxon>
    </lineage>
</organism>
<dbReference type="InterPro" id="IPR001915">
    <property type="entry name" value="Peptidase_M48"/>
</dbReference>
<sequence length="483" mass="54514">MRKQIQITIYFIFCLSLPQVSQGMTIQEEIKLGKVFAQQVRSHFAMIEDQDILAYVAYVGNRLLAAVPEKHFDFHFYVIREQSYNAFAGPGGHIFVHSGLIETMTSELELAGIMAHEIAHVICRHISERIAASKPVSLAALAATIAGVLVGGDVGAAMVVGSAAAQQSMFLAYTRENEREADQNSLRYLRDAQYNGLGLLTILKKIRKYNWVDVSAIPTYMMSHPAINERLAYLDSALDATPEFARPAKNIQADAFKKIKMRIQALYSSIQPTQVIAQQAKKSPDDFLSHYGYGLRLAVSGNRKQALTEFKHALKLRPFDADILRDTGIAHFYIGDYPQAMKYLQSANNVVSNDLECQFFLGQVHEKLGNTDFAADLWERLLIINPELSKLHYHLGNLYGKAGKTGDAHYHLGVFYQAKNNMKLARFHIAKAMEALDESTPRYQEMKNLLKRLIIKRIQFNEIQSTNYVNYFRWLGASHTISL</sequence>